<organism evidence="1 2">
    <name type="scientific">Armillaria solidipes</name>
    <dbReference type="NCBI Taxonomy" id="1076256"/>
    <lineage>
        <taxon>Eukaryota</taxon>
        <taxon>Fungi</taxon>
        <taxon>Dikarya</taxon>
        <taxon>Basidiomycota</taxon>
        <taxon>Agaricomycotina</taxon>
        <taxon>Agaricomycetes</taxon>
        <taxon>Agaricomycetidae</taxon>
        <taxon>Agaricales</taxon>
        <taxon>Marasmiineae</taxon>
        <taxon>Physalacriaceae</taxon>
        <taxon>Armillaria</taxon>
    </lineage>
</organism>
<dbReference type="EMBL" id="KZ293520">
    <property type="protein sequence ID" value="PBK58882.1"/>
    <property type="molecule type" value="Genomic_DNA"/>
</dbReference>
<proteinExistence type="predicted"/>
<sequence>MAVGERAAEPGPWTRATRSVTSHAGHAISLLVPHHQGRPRRGHPFFDAYHIFLVQDPTKSLAPLNGLKTPPYPGLLRINKIRSEKKEEKEESFCHYYSESDPYFANSVRVDLNNPMFASCYYALNIYLRGCCRRTEEGAGGPRSQKSSRYVQVNGPKDQRCASIVYDSLSNDLQTVHRDG</sequence>
<protein>
    <submittedName>
        <fullName evidence="1">Uncharacterized protein</fullName>
    </submittedName>
</protein>
<keyword evidence="2" id="KW-1185">Reference proteome</keyword>
<gene>
    <name evidence="1" type="ORF">ARMSODRAFT_983472</name>
</gene>
<reference evidence="2" key="1">
    <citation type="journal article" date="2017" name="Nat. Ecol. Evol.">
        <title>Genome expansion and lineage-specific genetic innovations in the forest pathogenic fungi Armillaria.</title>
        <authorList>
            <person name="Sipos G."/>
            <person name="Prasanna A.N."/>
            <person name="Walter M.C."/>
            <person name="O'Connor E."/>
            <person name="Balint B."/>
            <person name="Krizsan K."/>
            <person name="Kiss B."/>
            <person name="Hess J."/>
            <person name="Varga T."/>
            <person name="Slot J."/>
            <person name="Riley R."/>
            <person name="Boka B."/>
            <person name="Rigling D."/>
            <person name="Barry K."/>
            <person name="Lee J."/>
            <person name="Mihaltcheva S."/>
            <person name="LaButti K."/>
            <person name="Lipzen A."/>
            <person name="Waldron R."/>
            <person name="Moloney N.M."/>
            <person name="Sperisen C."/>
            <person name="Kredics L."/>
            <person name="Vagvoelgyi C."/>
            <person name="Patrignani A."/>
            <person name="Fitzpatrick D."/>
            <person name="Nagy I."/>
            <person name="Doyle S."/>
            <person name="Anderson J.B."/>
            <person name="Grigoriev I.V."/>
            <person name="Gueldener U."/>
            <person name="Muensterkoetter M."/>
            <person name="Nagy L.G."/>
        </authorList>
    </citation>
    <scope>NUCLEOTIDE SEQUENCE [LARGE SCALE GENOMIC DNA]</scope>
    <source>
        <strain evidence="2">28-4</strain>
    </source>
</reference>
<evidence type="ECO:0000313" key="2">
    <source>
        <dbReference type="Proteomes" id="UP000218334"/>
    </source>
</evidence>
<name>A0A2H3AVG9_9AGAR</name>
<accession>A0A2H3AVG9</accession>
<dbReference type="Proteomes" id="UP000218334">
    <property type="component" value="Unassembled WGS sequence"/>
</dbReference>
<dbReference type="AlphaFoldDB" id="A0A2H3AVG9"/>
<evidence type="ECO:0000313" key="1">
    <source>
        <dbReference type="EMBL" id="PBK58882.1"/>
    </source>
</evidence>